<keyword evidence="1" id="KW-1133">Transmembrane helix</keyword>
<protein>
    <submittedName>
        <fullName evidence="2">Uncharacterized protein</fullName>
    </submittedName>
</protein>
<evidence type="ECO:0000256" key="1">
    <source>
        <dbReference type="SAM" id="Phobius"/>
    </source>
</evidence>
<dbReference type="Proteomes" id="UP000069697">
    <property type="component" value="Unassembled WGS sequence"/>
</dbReference>
<keyword evidence="1" id="KW-0812">Transmembrane</keyword>
<comment type="caution">
    <text evidence="2">The sequence shown here is derived from an EMBL/GenBank/DDBJ whole genome shotgun (WGS) entry which is preliminary data.</text>
</comment>
<name>A0A117I137_PAEAM</name>
<proteinExistence type="predicted"/>
<keyword evidence="1" id="KW-0472">Membrane</keyword>
<evidence type="ECO:0000313" key="2">
    <source>
        <dbReference type="EMBL" id="GAS81605.1"/>
    </source>
</evidence>
<organism evidence="2 3">
    <name type="scientific">Paenibacillus amylolyticus</name>
    <dbReference type="NCBI Taxonomy" id="1451"/>
    <lineage>
        <taxon>Bacteria</taxon>
        <taxon>Bacillati</taxon>
        <taxon>Bacillota</taxon>
        <taxon>Bacilli</taxon>
        <taxon>Bacillales</taxon>
        <taxon>Paenibacillaceae</taxon>
        <taxon>Paenibacillus</taxon>
    </lineage>
</organism>
<sequence length="177" mass="20018">MSEMIRTEHSFVGYEYKDVIVKQDAESLYTDGYAHFGWILEATSTPFQNVGSVTMKFKRDRKIRNKTELTRLQRQFESCVTEIATLERSKIMGASAVAYIIGIVGTACMAGSVFAYQANMLPLTITLAVPGFAGWIIPYFSYCGLRKKKSDKVTPYIDKKYDEIYEVCEKANGLLTK</sequence>
<evidence type="ECO:0000313" key="3">
    <source>
        <dbReference type="Proteomes" id="UP000069697"/>
    </source>
</evidence>
<reference evidence="3" key="2">
    <citation type="submission" date="2016-01" db="EMBL/GenBank/DDBJ databases">
        <title>Draft Genome Sequence of Paenibacillus amylolyticus Heshi-A3 that Was Isolated from Fermented Rice Bran with Aging Salted Mackerel, Which Was Named Heshiko as Traditional Fermented Seafood in Japan.</title>
        <authorList>
            <person name="Akuzawa S."/>
            <person name="Nakagawa J."/>
            <person name="Kanekatsu T."/>
            <person name="Kubota E."/>
            <person name="Ohtake R."/>
            <person name="Suzuki T."/>
            <person name="Kanesaki Y."/>
        </authorList>
    </citation>
    <scope>NUCLEOTIDE SEQUENCE [LARGE SCALE GENOMIC DNA]</scope>
    <source>
        <strain evidence="3">Heshi-A3</strain>
    </source>
</reference>
<feature type="transmembrane region" description="Helical" evidence="1">
    <location>
        <begin position="123"/>
        <end position="142"/>
    </location>
</feature>
<accession>A0A117I137</accession>
<reference evidence="2 3" key="1">
    <citation type="journal article" date="2016" name="Genome Announc.">
        <title>Draft Genome Sequence of Paenibacillus amylolyticus Heshi-A3, Isolated from Fermented Rice Bran in a Japanese Fermented Seafood Dish.</title>
        <authorList>
            <person name="Akuzawa S."/>
            <person name="Nagaoka J."/>
            <person name="Kanekatsu M."/>
            <person name="Kubota E."/>
            <person name="Ohtake R."/>
            <person name="Suzuki T."/>
            <person name="Kanesaki Y."/>
        </authorList>
    </citation>
    <scope>NUCLEOTIDE SEQUENCE [LARGE SCALE GENOMIC DNA]</scope>
    <source>
        <strain evidence="2 3">Heshi-A3</strain>
    </source>
</reference>
<gene>
    <name evidence="2" type="ORF">PAHA3_1679</name>
</gene>
<dbReference type="RefSeq" id="WP_062834291.1">
    <property type="nucleotide sequence ID" value="NZ_BCNV01000001.1"/>
</dbReference>
<feature type="transmembrane region" description="Helical" evidence="1">
    <location>
        <begin position="96"/>
        <end position="117"/>
    </location>
</feature>
<dbReference type="AlphaFoldDB" id="A0A117I137"/>
<dbReference type="EMBL" id="BCNV01000001">
    <property type="protein sequence ID" value="GAS81605.1"/>
    <property type="molecule type" value="Genomic_DNA"/>
</dbReference>